<keyword evidence="3 10" id="KW-0646">Protease inhibitor</keyword>
<sequence>MQLLPLVGSFIVLAQGQNWPSDSLITSIRCWEIVDPGHCKGSFKMFGYDPYAGLCIPFFYTGCGGNPNRFQSEIECINKCKMTSEELEYDTSSSSMNQGSGDDVTDLVNIEQSVEVGSGSSENSDISEPIITEEYYDKEVTPKPIEDDEGYFHNHSDNEISSES</sequence>
<dbReference type="SMART" id="SM00131">
    <property type="entry name" value="KU"/>
    <property type="match status" value="1"/>
</dbReference>
<reference evidence="9" key="2">
    <citation type="journal article" date="2016" name="G3 (Bethesda)">
        <title>Genome Evolution in Three Species of Cactophilic Drosophila.</title>
        <authorList>
            <person name="Sanchez-Flores A."/>
            <person name="Penazola F."/>
            <person name="Carpinteyro-Ponce J."/>
            <person name="Nazario-Yepiz N."/>
            <person name="Abreu-Goodger C."/>
            <person name="Machado C.A."/>
            <person name="Markow T.A."/>
        </authorList>
    </citation>
    <scope>NUCLEOTIDE SEQUENCE [LARGE SCALE GENOMIC DNA]</scope>
</reference>
<reference evidence="10" key="3">
    <citation type="submission" date="2025-08" db="UniProtKB">
        <authorList>
            <consortium name="RefSeq"/>
        </authorList>
    </citation>
    <scope>IDENTIFICATION</scope>
    <source>
        <tissue evidence="10">Whole organism</tissue>
    </source>
</reference>
<gene>
    <name evidence="10" type="primary">LOC108609169</name>
</gene>
<comment type="subcellular location">
    <subcellularLocation>
        <location evidence="1">Secreted</location>
    </subcellularLocation>
</comment>
<feature type="signal peptide" evidence="7">
    <location>
        <begin position="1"/>
        <end position="16"/>
    </location>
</feature>
<dbReference type="CDD" id="cd00109">
    <property type="entry name" value="Kunitz-type"/>
    <property type="match status" value="1"/>
</dbReference>
<keyword evidence="4" id="KW-0722">Serine protease inhibitor</keyword>
<dbReference type="Pfam" id="PF00014">
    <property type="entry name" value="Kunitz_BPTI"/>
    <property type="match status" value="1"/>
</dbReference>
<dbReference type="GeneID" id="108609169"/>
<evidence type="ECO:0000256" key="3">
    <source>
        <dbReference type="ARBA" id="ARBA00022690"/>
    </source>
</evidence>
<evidence type="ECO:0000256" key="1">
    <source>
        <dbReference type="ARBA" id="ARBA00004613"/>
    </source>
</evidence>
<feature type="chain" id="PRO_5047393579" evidence="7">
    <location>
        <begin position="17"/>
        <end position="164"/>
    </location>
</feature>
<dbReference type="SUPFAM" id="SSF57362">
    <property type="entry name" value="BPTI-like"/>
    <property type="match status" value="1"/>
</dbReference>
<keyword evidence="7" id="KW-0732">Signal</keyword>
<dbReference type="RefSeq" id="XP_017856380.1">
    <property type="nucleotide sequence ID" value="XM_018000891.1"/>
</dbReference>
<keyword evidence="9" id="KW-1185">Reference proteome</keyword>
<feature type="compositionally biased region" description="Basic and acidic residues" evidence="6">
    <location>
        <begin position="135"/>
        <end position="158"/>
    </location>
</feature>
<feature type="region of interest" description="Disordered" evidence="6">
    <location>
        <begin position="88"/>
        <end position="164"/>
    </location>
</feature>
<dbReference type="PANTHER" id="PTHR10083">
    <property type="entry name" value="KUNITZ-TYPE PROTEASE INHIBITOR-RELATED"/>
    <property type="match status" value="1"/>
</dbReference>
<evidence type="ECO:0000313" key="10">
    <source>
        <dbReference type="RefSeq" id="XP_017856380.1"/>
    </source>
</evidence>
<keyword evidence="5" id="KW-1015">Disulfide bond</keyword>
<evidence type="ECO:0000256" key="6">
    <source>
        <dbReference type="SAM" id="MobiDB-lite"/>
    </source>
</evidence>
<accession>A0ABM1NN44</accession>
<protein>
    <submittedName>
        <fullName evidence="10">Kunitz-type protease inhibitor 2-like</fullName>
    </submittedName>
</protein>
<feature type="compositionally biased region" description="Polar residues" evidence="6">
    <location>
        <begin position="90"/>
        <end position="100"/>
    </location>
</feature>
<reference evidence="9" key="1">
    <citation type="journal article" date="1997" name="Nucleic Acids Res.">
        <title>tRNAscan-SE: a program for improved detection of transfer RNA genes in genomic sequence.</title>
        <authorList>
            <person name="Lowe T.M."/>
            <person name="Eddy S.R."/>
        </authorList>
    </citation>
    <scope>NUCLEOTIDE SEQUENCE [LARGE SCALE GENOMIC DNA]</scope>
</reference>
<evidence type="ECO:0000256" key="4">
    <source>
        <dbReference type="ARBA" id="ARBA00022900"/>
    </source>
</evidence>
<dbReference type="GO" id="GO:0030414">
    <property type="term" value="F:peptidase inhibitor activity"/>
    <property type="evidence" value="ECO:0007669"/>
    <property type="project" value="UniProtKB-KW"/>
</dbReference>
<dbReference type="InterPro" id="IPR050098">
    <property type="entry name" value="TFPI/VKTCI-like"/>
</dbReference>
<evidence type="ECO:0000256" key="7">
    <source>
        <dbReference type="SAM" id="SignalP"/>
    </source>
</evidence>
<evidence type="ECO:0000259" key="8">
    <source>
        <dbReference type="PROSITE" id="PS50279"/>
    </source>
</evidence>
<dbReference type="Gene3D" id="4.10.410.10">
    <property type="entry name" value="Pancreatic trypsin inhibitor Kunitz domain"/>
    <property type="match status" value="1"/>
</dbReference>
<dbReference type="Proteomes" id="UP000694904">
    <property type="component" value="Chromosome 2"/>
</dbReference>
<dbReference type="InterPro" id="IPR036880">
    <property type="entry name" value="Kunitz_BPTI_sf"/>
</dbReference>
<dbReference type="InterPro" id="IPR020901">
    <property type="entry name" value="Prtase_inh_Kunz-CS"/>
</dbReference>
<feature type="compositionally biased region" description="Low complexity" evidence="6">
    <location>
        <begin position="113"/>
        <end position="122"/>
    </location>
</feature>
<feature type="domain" description="BPTI/Kunitz inhibitor" evidence="8">
    <location>
        <begin position="30"/>
        <end position="80"/>
    </location>
</feature>
<name>A0ABM1NN44_DROAR</name>
<organism evidence="9 10">
    <name type="scientific">Drosophila arizonae</name>
    <name type="common">Fruit fly</name>
    <dbReference type="NCBI Taxonomy" id="7263"/>
    <lineage>
        <taxon>Eukaryota</taxon>
        <taxon>Metazoa</taxon>
        <taxon>Ecdysozoa</taxon>
        <taxon>Arthropoda</taxon>
        <taxon>Hexapoda</taxon>
        <taxon>Insecta</taxon>
        <taxon>Pterygota</taxon>
        <taxon>Neoptera</taxon>
        <taxon>Endopterygota</taxon>
        <taxon>Diptera</taxon>
        <taxon>Brachycera</taxon>
        <taxon>Muscomorpha</taxon>
        <taxon>Ephydroidea</taxon>
        <taxon>Drosophilidae</taxon>
        <taxon>Drosophila</taxon>
    </lineage>
</organism>
<dbReference type="PROSITE" id="PS50279">
    <property type="entry name" value="BPTI_KUNITZ_2"/>
    <property type="match status" value="1"/>
</dbReference>
<dbReference type="PANTHER" id="PTHR10083:SF381">
    <property type="entry name" value="BPTI_KUNITZ INHIBITOR DOMAIN-CONTAINING PROTEIN"/>
    <property type="match status" value="1"/>
</dbReference>
<keyword evidence="2" id="KW-0964">Secreted</keyword>
<dbReference type="PRINTS" id="PR00759">
    <property type="entry name" value="BASICPTASE"/>
</dbReference>
<evidence type="ECO:0000256" key="5">
    <source>
        <dbReference type="ARBA" id="ARBA00023157"/>
    </source>
</evidence>
<evidence type="ECO:0000256" key="2">
    <source>
        <dbReference type="ARBA" id="ARBA00022525"/>
    </source>
</evidence>
<evidence type="ECO:0000313" key="9">
    <source>
        <dbReference type="Proteomes" id="UP000694904"/>
    </source>
</evidence>
<dbReference type="InterPro" id="IPR002223">
    <property type="entry name" value="Kunitz_BPTI"/>
</dbReference>
<dbReference type="PROSITE" id="PS00280">
    <property type="entry name" value="BPTI_KUNITZ_1"/>
    <property type="match status" value="1"/>
</dbReference>
<proteinExistence type="predicted"/>